<organism evidence="1 2">
    <name type="scientific">Amborella trichopoda</name>
    <dbReference type="NCBI Taxonomy" id="13333"/>
    <lineage>
        <taxon>Eukaryota</taxon>
        <taxon>Viridiplantae</taxon>
        <taxon>Streptophyta</taxon>
        <taxon>Embryophyta</taxon>
        <taxon>Tracheophyta</taxon>
        <taxon>Spermatophyta</taxon>
        <taxon>Magnoliopsida</taxon>
        <taxon>Amborellales</taxon>
        <taxon>Amborellaceae</taxon>
        <taxon>Amborella</taxon>
    </lineage>
</organism>
<reference evidence="1" key="1">
    <citation type="submission" date="2013-08" db="EMBL/GenBank/DDBJ databases">
        <authorList>
            <person name="Albert V.A."/>
            <person name="Barbazuk W.B."/>
            <person name="Chamala S."/>
            <person name="Chanderbali A.S."/>
            <person name="dePamphilis C.W."/>
            <person name="Der J.P."/>
            <person name="Estill J.C."/>
            <person name="Leebens-Mack J."/>
            <person name="Ma H."/>
            <person name="Palmer J.D."/>
            <person name="Rounsley S."/>
            <person name="Sankoff D."/>
            <person name="Schuster S.C."/>
            <person name="Soltis D.E."/>
            <person name="Soltis P.S."/>
            <person name="Wessler S.R."/>
            <person name="Wing R.A."/>
        </authorList>
    </citation>
    <scope>NUCLEOTIDE SEQUENCE</scope>
    <source>
        <tissue evidence="1">Leaf</tissue>
    </source>
</reference>
<sequence>MNSRQRGLVDYTLFYLHSAYHLLHILLHENDIYLSESLYSIDEYHIFQPIPPNLKALLSAAMINQDTCRTRISRARFTDDLRRMASQVLVPIIRMLRNSLAMVKNMTETYENPTGKKFQ</sequence>
<evidence type="ECO:0000313" key="1">
    <source>
        <dbReference type="EMBL" id="ERN04707.1"/>
    </source>
</evidence>
<dbReference type="EMBL" id="KI394182">
    <property type="protein sequence ID" value="ERN04707.1"/>
    <property type="molecule type" value="Genomic_DNA"/>
</dbReference>
<protein>
    <submittedName>
        <fullName evidence="1">Uncharacterized protein</fullName>
    </submittedName>
</protein>
<proteinExistence type="predicted"/>
<dbReference type="AlphaFoldDB" id="W1P4C1"/>
<accession>W1P4C1</accession>
<keyword evidence="2" id="KW-1185">Reference proteome</keyword>
<dbReference type="SUPFAM" id="SSF101148">
    <property type="entry name" value="Plant invertase/pectin methylesterase inhibitor"/>
    <property type="match status" value="1"/>
</dbReference>
<dbReference type="InterPro" id="IPR035513">
    <property type="entry name" value="Invertase/methylesterase_inhib"/>
</dbReference>
<dbReference type="Gramene" id="ERN04707">
    <property type="protein sequence ID" value="ERN04707"/>
    <property type="gene ID" value="AMTR_s00076p00183220"/>
</dbReference>
<evidence type="ECO:0000313" key="2">
    <source>
        <dbReference type="Proteomes" id="UP000017836"/>
    </source>
</evidence>
<gene>
    <name evidence="1" type="ORF">AMTR_s00076p00183220</name>
</gene>
<dbReference type="HOGENOM" id="CLU_2064651_0_0_1"/>
<dbReference type="Proteomes" id="UP000017836">
    <property type="component" value="Unassembled WGS sequence"/>
</dbReference>
<name>W1P4C1_AMBTC</name>